<keyword evidence="6" id="KW-1003">Cell membrane</keyword>
<evidence type="ECO:0000256" key="9">
    <source>
        <dbReference type="ARBA" id="ARBA00022741"/>
    </source>
</evidence>
<evidence type="ECO:0000256" key="22">
    <source>
        <dbReference type="RuleBase" id="RU003833"/>
    </source>
</evidence>
<evidence type="ECO:0000256" key="15">
    <source>
        <dbReference type="ARBA" id="ARBA00023136"/>
    </source>
</evidence>
<dbReference type="GO" id="GO:0004050">
    <property type="term" value="F:apyrase activity"/>
    <property type="evidence" value="ECO:0007669"/>
    <property type="project" value="UniProtKB-EC"/>
</dbReference>
<reference evidence="25" key="1">
    <citation type="journal article" date="2014" name="Science">
        <title>Nonhuman genetics. Genomic basis for the convergent evolution of electric organs.</title>
        <authorList>
            <person name="Gallant J.R."/>
            <person name="Traeger L.L."/>
            <person name="Volkening J.D."/>
            <person name="Moffett H."/>
            <person name="Chen P.H."/>
            <person name="Novina C.D."/>
            <person name="Phillips G.N.Jr."/>
            <person name="Anand R."/>
            <person name="Wells G.B."/>
            <person name="Pinch M."/>
            <person name="Guth R."/>
            <person name="Unguez G.A."/>
            <person name="Albert J.S."/>
            <person name="Zakon H.H."/>
            <person name="Samanta M.P."/>
            <person name="Sussman M.R."/>
        </authorList>
    </citation>
    <scope>NUCLEOTIDE SEQUENCE [LARGE SCALE GENOMIC DNA]</scope>
</reference>
<evidence type="ECO:0000256" key="3">
    <source>
        <dbReference type="ARBA" id="ARBA00004651"/>
    </source>
</evidence>
<evidence type="ECO:0000256" key="14">
    <source>
        <dbReference type="ARBA" id="ARBA00022989"/>
    </source>
</evidence>
<reference evidence="25" key="2">
    <citation type="journal article" date="2017" name="Sci. Adv.">
        <title>A tail of two voltages: Proteomic comparison of the three electric organs of the electric eel.</title>
        <authorList>
            <person name="Traeger L.L."/>
            <person name="Sabat G."/>
            <person name="Barrett-Wilt G.A."/>
            <person name="Wells G.B."/>
            <person name="Sussman M.R."/>
        </authorList>
    </citation>
    <scope>NUCLEOTIDE SEQUENCE [LARGE SCALE GENOMIC DNA]</scope>
</reference>
<evidence type="ECO:0000256" key="11">
    <source>
        <dbReference type="ARBA" id="ARBA00022837"/>
    </source>
</evidence>
<keyword evidence="14 23" id="KW-1133">Transmembrane helix</keyword>
<sequence length="545" mass="61357">MLYLLTFLVISRSANIVHRYTTYLEILNKNTLVVTVCLAVFCFEYCKNFNQTFLYICVWLCVYLEIRVMDKPCFKPVLLGITLLAIACMTVIALYGIVFDAGSTHTSLFLYQWPGNKENNTGIVSQKLTCDVKGDGISSYVTNPPDAGQSLKECIDVAMTAIPPSQLSTTPVYLGATAGMRLLMLENQTQAERILAEVTKAIQSYPFDFRGARILTGMEEGAYGWITINYLLEGFIKSGKIQGALDLGGASAQISFTPKDPVKDPGSAFDLQLYGYRYQLYTYSYLCYGKDQALKMLQRLESKGDKDGRSAARPSSVVQHPCYHRNYSLTLKLGELYNSPCVVKPLPFDPALKVTFLGTGDSQLCLSLMKSIINLTDCSFYPDCGFNGVYQPPVNGEFFAFSAYFYTFNFLGLAPRTPLPRVLATIESYCNKTWDTVSHQYPKVKETYLRDYCGSAHYIMTILLKGFKFNDSWDQIYFYKQVRDNDIGWTLGYMLNLTNLISSDRPLVITGVQHSQWAAEVFFIVFVLFLSILILIVLCAWGPKH</sequence>
<dbReference type="PANTHER" id="PTHR11782">
    <property type="entry name" value="ADENOSINE/GUANOSINE DIPHOSPHATASE"/>
    <property type="match status" value="1"/>
</dbReference>
<evidence type="ECO:0000256" key="16">
    <source>
        <dbReference type="ARBA" id="ARBA00023157"/>
    </source>
</evidence>
<keyword evidence="8" id="KW-0479">Metal-binding</keyword>
<dbReference type="GO" id="GO:0045134">
    <property type="term" value="F:UDP phosphatase activity"/>
    <property type="evidence" value="ECO:0007669"/>
    <property type="project" value="TreeGrafter"/>
</dbReference>
<dbReference type="GO" id="GO:0009134">
    <property type="term" value="P:nucleoside diphosphate catabolic process"/>
    <property type="evidence" value="ECO:0007669"/>
    <property type="project" value="TreeGrafter"/>
</dbReference>
<proteinExistence type="inferred from homology"/>
<dbReference type="GO" id="GO:0005886">
    <property type="term" value="C:plasma membrane"/>
    <property type="evidence" value="ECO:0007669"/>
    <property type="project" value="UniProtKB-SubCell"/>
</dbReference>
<feature type="transmembrane region" description="Helical" evidence="23">
    <location>
        <begin position="78"/>
        <end position="98"/>
    </location>
</feature>
<comment type="cofactor">
    <cofactor evidence="1">
        <name>Ca(2+)</name>
        <dbReference type="ChEBI" id="CHEBI:29108"/>
    </cofactor>
</comment>
<evidence type="ECO:0000313" key="24">
    <source>
        <dbReference type="Ensembl" id="ENSEEEP00000018026.2"/>
    </source>
</evidence>
<evidence type="ECO:0000256" key="19">
    <source>
        <dbReference type="ARBA" id="ARBA00049175"/>
    </source>
</evidence>
<organism evidence="24 25">
    <name type="scientific">Electrophorus electricus</name>
    <name type="common">Electric eel</name>
    <name type="synonym">Gymnotus electricus</name>
    <dbReference type="NCBI Taxonomy" id="8005"/>
    <lineage>
        <taxon>Eukaryota</taxon>
        <taxon>Metazoa</taxon>
        <taxon>Chordata</taxon>
        <taxon>Craniata</taxon>
        <taxon>Vertebrata</taxon>
        <taxon>Euteleostomi</taxon>
        <taxon>Actinopterygii</taxon>
        <taxon>Neopterygii</taxon>
        <taxon>Teleostei</taxon>
        <taxon>Ostariophysi</taxon>
        <taxon>Gymnotiformes</taxon>
        <taxon>Gymnotoidei</taxon>
        <taxon>Gymnotidae</taxon>
        <taxon>Electrophorus</taxon>
    </lineage>
</organism>
<dbReference type="GO" id="GO:0046872">
    <property type="term" value="F:metal ion binding"/>
    <property type="evidence" value="ECO:0007669"/>
    <property type="project" value="UniProtKB-KW"/>
</dbReference>
<dbReference type="Proteomes" id="UP000314983">
    <property type="component" value="Chromosome 3"/>
</dbReference>
<dbReference type="EC" id="3.6.1.5" evidence="5"/>
<evidence type="ECO:0000256" key="8">
    <source>
        <dbReference type="ARBA" id="ARBA00022723"/>
    </source>
</evidence>
<dbReference type="GO" id="GO:0005524">
    <property type="term" value="F:ATP binding"/>
    <property type="evidence" value="ECO:0007669"/>
    <property type="project" value="UniProtKB-KW"/>
</dbReference>
<evidence type="ECO:0000256" key="23">
    <source>
        <dbReference type="SAM" id="Phobius"/>
    </source>
</evidence>
<keyword evidence="16" id="KW-1015">Disulfide bond</keyword>
<reference evidence="24" key="5">
    <citation type="submission" date="2025-09" db="UniProtKB">
        <authorList>
            <consortium name="Ensembl"/>
        </authorList>
    </citation>
    <scope>IDENTIFICATION</scope>
</reference>
<keyword evidence="25" id="KW-1185">Reference proteome</keyword>
<keyword evidence="7 23" id="KW-0812">Transmembrane</keyword>
<dbReference type="AlphaFoldDB" id="A0A4W4F0K9"/>
<evidence type="ECO:0000256" key="6">
    <source>
        <dbReference type="ARBA" id="ARBA00022475"/>
    </source>
</evidence>
<comment type="subcellular location">
    <subcellularLocation>
        <location evidence="3">Cell membrane</location>
        <topology evidence="3">Multi-pass membrane protein</topology>
    </subcellularLocation>
</comment>
<evidence type="ECO:0000256" key="17">
    <source>
        <dbReference type="ARBA" id="ARBA00023180"/>
    </source>
</evidence>
<reference evidence="24" key="3">
    <citation type="submission" date="2020-05" db="EMBL/GenBank/DDBJ databases">
        <title>Electrophorus electricus (electric eel) genome, fEleEle1, primary haplotype.</title>
        <authorList>
            <person name="Myers G."/>
            <person name="Meyer A."/>
            <person name="Fedrigo O."/>
            <person name="Formenti G."/>
            <person name="Rhie A."/>
            <person name="Tracey A."/>
            <person name="Sims Y."/>
            <person name="Jarvis E.D."/>
        </authorList>
    </citation>
    <scope>NUCLEOTIDE SEQUENCE [LARGE SCALE GENOMIC DNA]</scope>
</reference>
<evidence type="ECO:0000256" key="12">
    <source>
        <dbReference type="ARBA" id="ARBA00022840"/>
    </source>
</evidence>
<keyword evidence="17" id="KW-0325">Glycoprotein</keyword>
<evidence type="ECO:0000256" key="20">
    <source>
        <dbReference type="PIRSR" id="PIRSR600407-1"/>
    </source>
</evidence>
<keyword evidence="11" id="KW-0106">Calcium</keyword>
<feature type="active site" description="Proton acceptor" evidence="20">
    <location>
        <position position="220"/>
    </location>
</feature>
<dbReference type="GO" id="GO:0017111">
    <property type="term" value="F:ribonucleoside triphosphate phosphatase activity"/>
    <property type="evidence" value="ECO:0007669"/>
    <property type="project" value="TreeGrafter"/>
</dbReference>
<dbReference type="Ensembl" id="ENSEEET00000018226.2">
    <property type="protein sequence ID" value="ENSEEEP00000018026.2"/>
    <property type="gene ID" value="ENSEEEG00000008878.2"/>
</dbReference>
<dbReference type="PANTHER" id="PTHR11782:SF31">
    <property type="entry name" value="ECTONUCLEOSIDE TRIPHOSPHATE DIPHOSPHOHYDROLASE 8"/>
    <property type="match status" value="1"/>
</dbReference>
<evidence type="ECO:0000256" key="1">
    <source>
        <dbReference type="ARBA" id="ARBA00001913"/>
    </source>
</evidence>
<dbReference type="Pfam" id="PF01150">
    <property type="entry name" value="GDA1_CD39"/>
    <property type="match status" value="1"/>
</dbReference>
<dbReference type="STRING" id="8005.ENSEEEP00000018026"/>
<evidence type="ECO:0000256" key="2">
    <source>
        <dbReference type="ARBA" id="ARBA00001946"/>
    </source>
</evidence>
<keyword evidence="13" id="KW-0460">Magnesium</keyword>
<keyword evidence="10 22" id="KW-0378">Hydrolase</keyword>
<evidence type="ECO:0000256" key="18">
    <source>
        <dbReference type="ARBA" id="ARBA00039598"/>
    </source>
</evidence>
<keyword evidence="12 21" id="KW-0067">ATP-binding</keyword>
<protein>
    <recommendedName>
        <fullName evidence="18">Ectonucleoside triphosphate diphosphohydrolase 8</fullName>
        <ecNumber evidence="5">3.6.1.5</ecNumber>
    </recommendedName>
</protein>
<feature type="binding site" evidence="21">
    <location>
        <begin position="249"/>
        <end position="253"/>
    </location>
    <ligand>
        <name>ATP</name>
        <dbReference type="ChEBI" id="CHEBI:30616"/>
    </ligand>
</feature>
<comment type="similarity">
    <text evidence="4 22">Belongs to the GDA1/CD39 NTPase family.</text>
</comment>
<dbReference type="Gene3D" id="3.30.420.40">
    <property type="match status" value="1"/>
</dbReference>
<keyword evidence="9 21" id="KW-0547">Nucleotide-binding</keyword>
<gene>
    <name evidence="24" type="primary">ENTPD8</name>
</gene>
<evidence type="ECO:0000256" key="7">
    <source>
        <dbReference type="ARBA" id="ARBA00022692"/>
    </source>
</evidence>
<feature type="transmembrane region" description="Helical" evidence="23">
    <location>
        <begin position="521"/>
        <end position="541"/>
    </location>
</feature>
<name>A0A4W4F0K9_ELEEL</name>
<evidence type="ECO:0000313" key="25">
    <source>
        <dbReference type="Proteomes" id="UP000314983"/>
    </source>
</evidence>
<dbReference type="PROSITE" id="PS01238">
    <property type="entry name" value="GDA1_CD39_NTPASE"/>
    <property type="match status" value="1"/>
</dbReference>
<evidence type="ECO:0000256" key="13">
    <source>
        <dbReference type="ARBA" id="ARBA00022842"/>
    </source>
</evidence>
<keyword evidence="15 23" id="KW-0472">Membrane</keyword>
<dbReference type="GO" id="GO:0004382">
    <property type="term" value="F:GDP phosphatase activity"/>
    <property type="evidence" value="ECO:0007669"/>
    <property type="project" value="TreeGrafter"/>
</dbReference>
<reference evidence="24" key="4">
    <citation type="submission" date="2025-08" db="UniProtKB">
        <authorList>
            <consortium name="Ensembl"/>
        </authorList>
    </citation>
    <scope>IDENTIFICATION</scope>
</reference>
<dbReference type="OMA" id="VEGEYLW"/>
<evidence type="ECO:0000256" key="10">
    <source>
        <dbReference type="ARBA" id="ARBA00022801"/>
    </source>
</evidence>
<evidence type="ECO:0000256" key="4">
    <source>
        <dbReference type="ARBA" id="ARBA00009283"/>
    </source>
</evidence>
<comment type="catalytic activity">
    <reaction evidence="19">
        <text>a ribonucleoside 5'-triphosphate + 2 H2O = a ribonucleoside 5'-phosphate + 2 phosphate + 2 H(+)</text>
        <dbReference type="Rhea" id="RHEA:36795"/>
        <dbReference type="ChEBI" id="CHEBI:15377"/>
        <dbReference type="ChEBI" id="CHEBI:15378"/>
        <dbReference type="ChEBI" id="CHEBI:43474"/>
        <dbReference type="ChEBI" id="CHEBI:58043"/>
        <dbReference type="ChEBI" id="CHEBI:61557"/>
        <dbReference type="EC" id="3.6.1.5"/>
    </reaction>
</comment>
<evidence type="ECO:0000256" key="21">
    <source>
        <dbReference type="PIRSR" id="PIRSR600407-2"/>
    </source>
</evidence>
<dbReference type="Gene3D" id="3.30.420.150">
    <property type="entry name" value="Exopolyphosphatase. Domain 2"/>
    <property type="match status" value="1"/>
</dbReference>
<evidence type="ECO:0000256" key="5">
    <source>
        <dbReference type="ARBA" id="ARBA00012148"/>
    </source>
</evidence>
<dbReference type="FunFam" id="3.30.420.40:FF:000068">
    <property type="entry name" value="Ectonucleoside triphosphate diphosphohydrolase 1"/>
    <property type="match status" value="1"/>
</dbReference>
<dbReference type="GeneTree" id="ENSGT01150000286965"/>
<dbReference type="InterPro" id="IPR000407">
    <property type="entry name" value="GDA1_CD39_NTPase"/>
</dbReference>
<accession>A0A4W4F0K9</accession>
<comment type="cofactor">
    <cofactor evidence="2">
        <name>Mg(2+)</name>
        <dbReference type="ChEBI" id="CHEBI:18420"/>
    </cofactor>
</comment>